<organism evidence="1 2">
    <name type="scientific">Ascaris lumbricoides</name>
    <name type="common">Giant roundworm</name>
    <dbReference type="NCBI Taxonomy" id="6252"/>
    <lineage>
        <taxon>Eukaryota</taxon>
        <taxon>Metazoa</taxon>
        <taxon>Ecdysozoa</taxon>
        <taxon>Nematoda</taxon>
        <taxon>Chromadorea</taxon>
        <taxon>Rhabditida</taxon>
        <taxon>Spirurina</taxon>
        <taxon>Ascaridomorpha</taxon>
        <taxon>Ascaridoidea</taxon>
        <taxon>Ascarididae</taxon>
        <taxon>Ascaris</taxon>
    </lineage>
</organism>
<proteinExistence type="predicted"/>
<dbReference type="Proteomes" id="UP000036681">
    <property type="component" value="Unplaced"/>
</dbReference>
<dbReference type="WBParaSite" id="ALUE_0001030401-mRNA-1">
    <property type="protein sequence ID" value="ALUE_0001030401-mRNA-1"/>
    <property type="gene ID" value="ALUE_0001030401"/>
</dbReference>
<sequence>MCRNRTAVKMTADNNVNNGTQKKIYEVATSLWATYTLNASGSDAGTCLSKGTSVFIVSSNGIRLSHLIILSFGCQCQIYIYTFIHTYSLDASALSSDSRVHFCFERFPLSLTQHR</sequence>
<reference evidence="2" key="1">
    <citation type="submission" date="2017-02" db="UniProtKB">
        <authorList>
            <consortium name="WormBaseParasite"/>
        </authorList>
    </citation>
    <scope>IDENTIFICATION</scope>
</reference>
<evidence type="ECO:0000313" key="2">
    <source>
        <dbReference type="WBParaSite" id="ALUE_0001030401-mRNA-1"/>
    </source>
</evidence>
<protein>
    <submittedName>
        <fullName evidence="2">Uncharacterized protein</fullName>
    </submittedName>
</protein>
<keyword evidence="1" id="KW-1185">Reference proteome</keyword>
<evidence type="ECO:0000313" key="1">
    <source>
        <dbReference type="Proteomes" id="UP000036681"/>
    </source>
</evidence>
<dbReference type="AlphaFoldDB" id="A0A0M3I1T2"/>
<accession>A0A0M3I1T2</accession>
<name>A0A0M3I1T2_ASCLU</name>